<protein>
    <submittedName>
        <fullName evidence="3">DNA processing protein</fullName>
    </submittedName>
</protein>
<keyword evidence="4" id="KW-1185">Reference proteome</keyword>
<evidence type="ECO:0000313" key="3">
    <source>
        <dbReference type="EMBL" id="VEU72914.1"/>
    </source>
</evidence>
<dbReference type="Pfam" id="PF02481">
    <property type="entry name" value="DNA_processg_A"/>
    <property type="match status" value="1"/>
</dbReference>
<dbReference type="GO" id="GO:0009294">
    <property type="term" value="P:DNA-mediated transformation"/>
    <property type="evidence" value="ECO:0007669"/>
    <property type="project" value="InterPro"/>
</dbReference>
<organism evidence="3 4">
    <name type="scientific">Mycoplasmopsis gallopavonis</name>
    <dbReference type="NCBI Taxonomy" id="76629"/>
    <lineage>
        <taxon>Bacteria</taxon>
        <taxon>Bacillati</taxon>
        <taxon>Mycoplasmatota</taxon>
        <taxon>Mycoplasmoidales</taxon>
        <taxon>Metamycoplasmataceae</taxon>
        <taxon>Mycoplasmopsis</taxon>
    </lineage>
</organism>
<dbReference type="EMBL" id="LR215031">
    <property type="protein sequence ID" value="VEU72914.1"/>
    <property type="molecule type" value="Genomic_DNA"/>
</dbReference>
<proteinExistence type="inferred from homology"/>
<evidence type="ECO:0000313" key="4">
    <source>
        <dbReference type="Proteomes" id="UP000289862"/>
    </source>
</evidence>
<dbReference type="OrthoDB" id="9785707at2"/>
<dbReference type="KEGG" id="mgal:NCTC10186_00390"/>
<evidence type="ECO:0000256" key="1">
    <source>
        <dbReference type="ARBA" id="ARBA00006525"/>
    </source>
</evidence>
<dbReference type="AlphaFoldDB" id="A0A449AZK1"/>
<comment type="similarity">
    <text evidence="1">Belongs to the DprA/Smf family.</text>
</comment>
<dbReference type="InterPro" id="IPR057666">
    <property type="entry name" value="DrpA_SLOG"/>
</dbReference>
<sequence length="242" mass="28123">MNNLLLYLSHSFQGDIFKIHKWLQGDNKISNLEVQKIQEEYRKLGIKFLTPLDWNFPISLFNSNFPPFVIFYYGNIKLLNKEKLISIINEIVDFKTDFFLKRILKIDFSKTVLVVGNYKKSEQRLIDEVRKRNGQIIQVLAGGIDQVLDADRNWENELVLSIFPIKTHPQRHYFKQVNHLIASISQNLIVISSIKNSKTHNLVNAFLSYGKQIYCFPGLNIEDGNTQLLKDGATLITDIHEI</sequence>
<dbReference type="Proteomes" id="UP000289862">
    <property type="component" value="Chromosome"/>
</dbReference>
<feature type="domain" description="Smf/DprA SLOG" evidence="2">
    <location>
        <begin position="47"/>
        <end position="242"/>
    </location>
</feature>
<dbReference type="Gene3D" id="3.40.50.450">
    <property type="match status" value="1"/>
</dbReference>
<dbReference type="RefSeq" id="WP_119571942.1">
    <property type="nucleotide sequence ID" value="NZ_LR215031.1"/>
</dbReference>
<dbReference type="InterPro" id="IPR003488">
    <property type="entry name" value="DprA"/>
</dbReference>
<dbReference type="PANTHER" id="PTHR43022:SF1">
    <property type="entry name" value="PROTEIN SMF"/>
    <property type="match status" value="1"/>
</dbReference>
<evidence type="ECO:0000259" key="2">
    <source>
        <dbReference type="Pfam" id="PF02481"/>
    </source>
</evidence>
<name>A0A449AZK1_9BACT</name>
<reference evidence="3 4" key="1">
    <citation type="submission" date="2019-01" db="EMBL/GenBank/DDBJ databases">
        <authorList>
            <consortium name="Pathogen Informatics"/>
        </authorList>
    </citation>
    <scope>NUCLEOTIDE SEQUENCE [LARGE SCALE GENOMIC DNA]</scope>
    <source>
        <strain evidence="3 4">NCTC10186</strain>
    </source>
</reference>
<gene>
    <name evidence="3" type="primary">MCYN0396</name>
    <name evidence="3" type="ORF">NCTC10186_00390</name>
</gene>
<dbReference type="PANTHER" id="PTHR43022">
    <property type="entry name" value="PROTEIN SMF"/>
    <property type="match status" value="1"/>
</dbReference>
<accession>A0A449AZK1</accession>